<dbReference type="InParanoid" id="A0A1Y2G346"/>
<dbReference type="UniPathway" id="UPA00904">
    <property type="reaction ID" value="UER00873"/>
</dbReference>
<dbReference type="GO" id="GO:0017061">
    <property type="term" value="F:S-methyl-5-thioadenosine phosphorylase activity"/>
    <property type="evidence" value="ECO:0007669"/>
    <property type="project" value="UniProtKB-UniRule"/>
</dbReference>
<comment type="caution">
    <text evidence="7">The sequence shown here is derived from an EMBL/GenBank/DDBJ whole genome shotgun (WGS) entry which is preliminary data.</text>
</comment>
<dbReference type="GO" id="GO:0019509">
    <property type="term" value="P:L-methionine salvage from methylthioadenosine"/>
    <property type="evidence" value="ECO:0007669"/>
    <property type="project" value="UniProtKB-UniRule"/>
</dbReference>
<dbReference type="SUPFAM" id="SSF53167">
    <property type="entry name" value="Purine and uridine phosphorylases"/>
    <property type="match status" value="1"/>
</dbReference>
<keyword evidence="5" id="KW-0963">Cytoplasm</keyword>
<dbReference type="FunFam" id="3.40.50.1580:FF:000008">
    <property type="entry name" value="S-methyl-5'-thioadenosine phosphorylase"/>
    <property type="match status" value="1"/>
</dbReference>
<feature type="binding site" evidence="5">
    <location>
        <begin position="99"/>
        <end position="100"/>
    </location>
    <ligand>
        <name>phosphate</name>
        <dbReference type="ChEBI" id="CHEBI:43474"/>
    </ligand>
</feature>
<feature type="binding site" evidence="5">
    <location>
        <position position="211"/>
    </location>
    <ligand>
        <name>phosphate</name>
        <dbReference type="ChEBI" id="CHEBI:43474"/>
    </ligand>
</feature>
<evidence type="ECO:0000256" key="3">
    <source>
        <dbReference type="ARBA" id="ARBA00022726"/>
    </source>
</evidence>
<dbReference type="AlphaFoldDB" id="A0A1Y2G346"/>
<comment type="function">
    <text evidence="5">Catalyzes the reversible phosphorylation of S-methyl-5'-thioadenosine (MTA) to adenine and 5-methylthioribose-1-phosphate. Involved in the breakdown of MTA, a major by-product of polyamine biosynthesis. Responsible for the first step in the methionine salvage pathway after MTA has been generated from S-adenosylmethionine. Has broad substrate specificity with 6-aminopurine nucleosides as preferred substrates.</text>
</comment>
<accession>A0A1Y2G346</accession>
<evidence type="ECO:0000256" key="5">
    <source>
        <dbReference type="HAMAP-Rule" id="MF_03155"/>
    </source>
</evidence>
<evidence type="ECO:0000256" key="4">
    <source>
        <dbReference type="ARBA" id="ARBA00023242"/>
    </source>
</evidence>
<keyword evidence="4 5" id="KW-0539">Nucleus</keyword>
<dbReference type="Pfam" id="PF01048">
    <property type="entry name" value="PNP_UDP_1"/>
    <property type="match status" value="1"/>
</dbReference>
<dbReference type="GO" id="GO:0005634">
    <property type="term" value="C:nucleus"/>
    <property type="evidence" value="ECO:0007669"/>
    <property type="project" value="UniProtKB-SubCell"/>
</dbReference>
<dbReference type="InterPro" id="IPR035994">
    <property type="entry name" value="Nucleoside_phosphorylase_sf"/>
</dbReference>
<evidence type="ECO:0000256" key="2">
    <source>
        <dbReference type="ARBA" id="ARBA00022679"/>
    </source>
</evidence>
<keyword evidence="8" id="KW-1185">Reference proteome</keyword>
<dbReference type="FunCoup" id="A0A1Y2G346">
    <property type="interactions" value="334"/>
</dbReference>
<reference evidence="7 8" key="1">
    <citation type="submission" date="2016-07" db="EMBL/GenBank/DDBJ databases">
        <title>Pervasive Adenine N6-methylation of Active Genes in Fungi.</title>
        <authorList>
            <consortium name="DOE Joint Genome Institute"/>
            <person name="Mondo S.J."/>
            <person name="Dannebaum R.O."/>
            <person name="Kuo R.C."/>
            <person name="Labutti K."/>
            <person name="Haridas S."/>
            <person name="Kuo A."/>
            <person name="Salamov A."/>
            <person name="Ahrendt S.R."/>
            <person name="Lipzen A."/>
            <person name="Sullivan W."/>
            <person name="Andreopoulos W.B."/>
            <person name="Clum A."/>
            <person name="Lindquist E."/>
            <person name="Daum C."/>
            <person name="Ramamoorthy G.K."/>
            <person name="Gryganskyi A."/>
            <person name="Culley D."/>
            <person name="Magnuson J.K."/>
            <person name="James T.Y."/>
            <person name="O'Malley M.A."/>
            <person name="Stajich J.E."/>
            <person name="Spatafora J.W."/>
            <person name="Visel A."/>
            <person name="Grigoriev I.V."/>
        </authorList>
    </citation>
    <scope>NUCLEOTIDE SEQUENCE [LARGE SCALE GENOMIC DNA]</scope>
    <source>
        <strain evidence="7 8">62-1032</strain>
    </source>
</reference>
<proteinExistence type="inferred from homology"/>
<evidence type="ECO:0000313" key="7">
    <source>
        <dbReference type="EMBL" id="ORY91805.1"/>
    </source>
</evidence>
<organism evidence="7 8">
    <name type="scientific">Leucosporidium creatinivorum</name>
    <dbReference type="NCBI Taxonomy" id="106004"/>
    <lineage>
        <taxon>Eukaryota</taxon>
        <taxon>Fungi</taxon>
        <taxon>Dikarya</taxon>
        <taxon>Basidiomycota</taxon>
        <taxon>Pucciniomycotina</taxon>
        <taxon>Microbotryomycetes</taxon>
        <taxon>Leucosporidiales</taxon>
        <taxon>Leucosporidium</taxon>
    </lineage>
</organism>
<feature type="binding site" evidence="5">
    <location>
        <begin position="234"/>
        <end position="236"/>
    </location>
    <ligand>
        <name>substrate</name>
    </ligand>
</feature>
<name>A0A1Y2G346_9BASI</name>
<dbReference type="EMBL" id="MCGR01000002">
    <property type="protein sequence ID" value="ORY91805.1"/>
    <property type="molecule type" value="Genomic_DNA"/>
</dbReference>
<evidence type="ECO:0000313" key="8">
    <source>
        <dbReference type="Proteomes" id="UP000193467"/>
    </source>
</evidence>
<gene>
    <name evidence="7" type="ORF">BCR35DRAFT_299154</name>
</gene>
<dbReference type="NCBIfam" id="TIGR01694">
    <property type="entry name" value="MTAP"/>
    <property type="match status" value="1"/>
</dbReference>
<evidence type="ECO:0000259" key="6">
    <source>
        <dbReference type="Pfam" id="PF01048"/>
    </source>
</evidence>
<dbReference type="PANTHER" id="PTHR42679:SF2">
    <property type="entry name" value="S-METHYL-5'-THIOADENOSINE PHOSPHORYLASE"/>
    <property type="match status" value="1"/>
</dbReference>
<dbReference type="InterPro" id="IPR000845">
    <property type="entry name" value="Nucleoside_phosphorylase_d"/>
</dbReference>
<feature type="binding site" evidence="5">
    <location>
        <begin position="66"/>
        <end position="67"/>
    </location>
    <ligand>
        <name>phosphate</name>
        <dbReference type="ChEBI" id="CHEBI:43474"/>
    </ligand>
</feature>
<comment type="subcellular location">
    <subcellularLocation>
        <location evidence="5">Cytoplasm</location>
    </subcellularLocation>
    <subcellularLocation>
        <location evidence="5">Nucleus</location>
    </subcellularLocation>
</comment>
<dbReference type="GO" id="GO:0005829">
    <property type="term" value="C:cytosol"/>
    <property type="evidence" value="ECO:0007669"/>
    <property type="project" value="TreeGrafter"/>
</dbReference>
<dbReference type="CDD" id="cd09010">
    <property type="entry name" value="MTAP_SsMTAPII_like_MTIP"/>
    <property type="match status" value="1"/>
</dbReference>
<dbReference type="Proteomes" id="UP000193467">
    <property type="component" value="Unassembled WGS sequence"/>
</dbReference>
<feature type="domain" description="Nucleoside phosphorylase" evidence="6">
    <location>
        <begin position="14"/>
        <end position="269"/>
    </location>
</feature>
<comment type="similarity">
    <text evidence="5">Belongs to the PNP/MTAP phosphorylase family. MTAP subfamily.</text>
</comment>
<keyword evidence="3 5" id="KW-0660">Purine salvage</keyword>
<comment type="subunit">
    <text evidence="5">Homotrimer.</text>
</comment>
<comment type="catalytic activity">
    <reaction evidence="5">
        <text>S-methyl-5'-thioadenosine + phosphate = 5-(methylsulfanyl)-alpha-D-ribose 1-phosphate + adenine</text>
        <dbReference type="Rhea" id="RHEA:11852"/>
        <dbReference type="ChEBI" id="CHEBI:16708"/>
        <dbReference type="ChEBI" id="CHEBI:17509"/>
        <dbReference type="ChEBI" id="CHEBI:43474"/>
        <dbReference type="ChEBI" id="CHEBI:58533"/>
        <dbReference type="EC" id="2.4.2.28"/>
    </reaction>
</comment>
<dbReference type="InterPro" id="IPR010044">
    <property type="entry name" value="MTAP"/>
</dbReference>
<dbReference type="PROSITE" id="PS01240">
    <property type="entry name" value="PNP_MTAP_2"/>
    <property type="match status" value="1"/>
</dbReference>
<dbReference type="Gene3D" id="3.40.50.1580">
    <property type="entry name" value="Nucleoside phosphorylase domain"/>
    <property type="match status" value="1"/>
</dbReference>
<protein>
    <recommendedName>
        <fullName evidence="5">S-methyl-5'-thioadenosine phosphorylase</fullName>
        <ecNumber evidence="5">2.4.2.28</ecNumber>
    </recommendedName>
    <alternativeName>
        <fullName evidence="5">5'-methylthioadenosine phosphorylase</fullName>
        <shortName evidence="5">MTA phosphorylase</shortName>
        <shortName evidence="5">MTAP</shortName>
        <shortName evidence="5">MTAPase</shortName>
    </alternativeName>
</protein>
<dbReference type="OrthoDB" id="431409at2759"/>
<keyword evidence="2 5" id="KW-0808">Transferase</keyword>
<evidence type="ECO:0000256" key="1">
    <source>
        <dbReference type="ARBA" id="ARBA00022676"/>
    </source>
</evidence>
<feature type="site" description="Important for substrate specificity" evidence="5">
    <location>
        <position position="192"/>
    </location>
</feature>
<feature type="site" description="Important for substrate specificity" evidence="5">
    <location>
        <position position="247"/>
    </location>
</feature>
<keyword evidence="1 5" id="KW-0328">Glycosyltransferase</keyword>
<dbReference type="InterPro" id="IPR018099">
    <property type="entry name" value="Purine_phosphorylase-2_CS"/>
</dbReference>
<dbReference type="PANTHER" id="PTHR42679">
    <property type="entry name" value="S-METHYL-5'-THIOADENOSINE PHOSPHORYLASE"/>
    <property type="match status" value="1"/>
</dbReference>
<dbReference type="GO" id="GO:0006166">
    <property type="term" value="P:purine ribonucleoside salvage"/>
    <property type="evidence" value="ECO:0007669"/>
    <property type="project" value="UniProtKB-KW"/>
</dbReference>
<feature type="binding site" evidence="5">
    <location>
        <position position="210"/>
    </location>
    <ligand>
        <name>substrate</name>
    </ligand>
</feature>
<dbReference type="HAMAP" id="MF_01963">
    <property type="entry name" value="MTAP"/>
    <property type="match status" value="1"/>
</dbReference>
<dbReference type="EC" id="2.4.2.28" evidence="5"/>
<dbReference type="STRING" id="106004.A0A1Y2G346"/>
<feature type="binding site" evidence="5">
    <location>
        <position position="20"/>
    </location>
    <ligand>
        <name>phosphate</name>
        <dbReference type="ChEBI" id="CHEBI:43474"/>
    </ligand>
</feature>
<sequence>MGYPPLMREGAPLIGVIGGSGLYKLDNLHVIKTISASTPWGSPSSPITIAKLDTAKGPITVAFISRHGPAHNIAPSNVPARANIAALKHLGVKAIVAFSAVGSLREEVRPGDIIVPDQIIDRTKGIRPSTFFDGAMVGHAMFGEPFDKQLSEFIVPHIESAINSFPDHINPSDVPRLHKERTLVVMEGPQFSTRAESNMYRSFGGDIINMSSIPEAKLAREAELSYALVCTSTDYDAWRMGEAPVTVEEVMKTLTTNASLSKHITASILEAVHEAVASQSVLTTAEGSMKYSLMTNHSHVSPSELYKLKYILPAYFPYDAPRWKGEHVNTEDHDDSTASEKV</sequence>
<comment type="pathway">
    <text evidence="5">Amino-acid biosynthesis; L-methionine biosynthesis via salvage pathway; S-methyl-5-thio-alpha-D-ribose 1-phosphate from S-methyl-5'-thioadenosine (phosphorylase route): step 1/1.</text>
</comment>